<evidence type="ECO:0000256" key="6">
    <source>
        <dbReference type="ARBA" id="ARBA00023004"/>
    </source>
</evidence>
<proteinExistence type="inferred from homology"/>
<keyword evidence="13" id="KW-1185">Reference proteome</keyword>
<evidence type="ECO:0000256" key="4">
    <source>
        <dbReference type="ARBA" id="ARBA00022741"/>
    </source>
</evidence>
<sequence length="364" mass="39117">MSSEVTREAILDALKDVQDPEVQRSIVEMDMVKSIEIKGSVAHVEVLLTIHGCPLRSVIEDQVRDALLRVEGISDAHVVIGTMSDEERQRFAAKLKGPGASAQQTPDLLKPDTLTEFVAIASGKGGVGKSTVTANLAVALGRLGYRVGVIDADIYGFSLPNLFGVADVKPAVVENVVMPVQVKGIKLISMQFFVPDNRPIIWRGPMLGKMLRNFFQEVHWGALDVVLLDLPPGTGDMALDVHGMFPRSKELIVTTPQQTAADVAIRAGLMALHTKHEVLGVIENMAFYQCKGCGERAYLFGQGGGAQVADGLQTSVLAQIPMGEPMPGTQGIFARDSLQGQAFDLLAQQLATELRLEALAAARD</sequence>
<comment type="function">
    <text evidence="8">Binds and transfers iron-sulfur (Fe-S) clusters to target apoproteins. Can hydrolyze ATP.</text>
</comment>
<keyword evidence="6 8" id="KW-0408">Iron</keyword>
<dbReference type="SUPFAM" id="SSF52540">
    <property type="entry name" value="P-loop containing nucleoside triphosphate hydrolases"/>
    <property type="match status" value="1"/>
</dbReference>
<dbReference type="RefSeq" id="WP_067561648.1">
    <property type="nucleotide sequence ID" value="NZ_LSUQ01000006.1"/>
</dbReference>
<dbReference type="STRING" id="1765683.B2M26_03740"/>
<dbReference type="InterPro" id="IPR000808">
    <property type="entry name" value="Mrp-like_CS"/>
</dbReference>
<name>A0A162SAY5_9BACL</name>
<dbReference type="InterPro" id="IPR002744">
    <property type="entry name" value="MIP18-like"/>
</dbReference>
<dbReference type="InterPro" id="IPR019591">
    <property type="entry name" value="Mrp/NBP35_ATP-bd"/>
</dbReference>
<reference evidence="10 12" key="1">
    <citation type="submission" date="2016-02" db="EMBL/GenBank/DDBJ databases">
        <title>Draft genome sequence of Acidibacillus ferrooxidans SLC66.</title>
        <authorList>
            <person name="Oliveira G."/>
            <person name="Nancucheo I."/>
            <person name="Dall'Agnol H."/>
            <person name="Johnson B."/>
            <person name="Oliveira R."/>
            <person name="Nunes G.L."/>
            <person name="Tzotzos G."/>
            <person name="Orellana S.C."/>
            <person name="Salim A.C."/>
            <person name="Araujo F.M."/>
        </authorList>
    </citation>
    <scope>NUCLEOTIDE SEQUENCE [LARGE SCALE GENOMIC DNA]</scope>
    <source>
        <strain evidence="10 12">SLC66</strain>
    </source>
</reference>
<dbReference type="GO" id="GO:0140663">
    <property type="term" value="F:ATP-dependent FeS chaperone activity"/>
    <property type="evidence" value="ECO:0007669"/>
    <property type="project" value="InterPro"/>
</dbReference>
<reference evidence="11 13" key="2">
    <citation type="submission" date="2017-02" db="EMBL/GenBank/DDBJ databases">
        <title>Draft genome of Acidibacillus ferrooxidans Huett2.</title>
        <authorList>
            <person name="Schopf S."/>
        </authorList>
    </citation>
    <scope>NUCLEOTIDE SEQUENCE [LARGE SCALE GENOMIC DNA]</scope>
    <source>
        <strain evidence="11 13">Huett2</strain>
    </source>
</reference>
<dbReference type="GO" id="GO:0016887">
    <property type="term" value="F:ATP hydrolysis activity"/>
    <property type="evidence" value="ECO:0007669"/>
    <property type="project" value="UniProtKB-UniRule"/>
</dbReference>
<evidence type="ECO:0000256" key="7">
    <source>
        <dbReference type="ARBA" id="ARBA00023014"/>
    </source>
</evidence>
<dbReference type="CDD" id="cd02037">
    <property type="entry name" value="Mrp_NBP35"/>
    <property type="match status" value="1"/>
</dbReference>
<dbReference type="PROSITE" id="PS01215">
    <property type="entry name" value="MRP"/>
    <property type="match status" value="1"/>
</dbReference>
<evidence type="ECO:0000259" key="9">
    <source>
        <dbReference type="Pfam" id="PF01883"/>
    </source>
</evidence>
<dbReference type="InterPro" id="IPR033756">
    <property type="entry name" value="YlxH/NBP35"/>
</dbReference>
<dbReference type="GO" id="GO:0046872">
    <property type="term" value="F:metal ion binding"/>
    <property type="evidence" value="ECO:0007669"/>
    <property type="project" value="UniProtKB-KW"/>
</dbReference>
<accession>A0A162SAY5</accession>
<comment type="caution">
    <text evidence="10">The sequence shown here is derived from an EMBL/GenBank/DDBJ whole genome shotgun (WGS) entry which is preliminary data.</text>
</comment>
<dbReference type="Pfam" id="PF10609">
    <property type="entry name" value="ParA"/>
    <property type="match status" value="1"/>
</dbReference>
<keyword evidence="5 8" id="KW-0067">ATP-binding</keyword>
<dbReference type="EMBL" id="LSUQ01000006">
    <property type="protein sequence ID" value="OAG94832.1"/>
    <property type="molecule type" value="Genomic_DNA"/>
</dbReference>
<dbReference type="OrthoDB" id="9809679at2"/>
<dbReference type="EMBL" id="MWPS01000009">
    <property type="protein sequence ID" value="OPG17024.1"/>
    <property type="molecule type" value="Genomic_DNA"/>
</dbReference>
<dbReference type="PANTHER" id="PTHR42961">
    <property type="entry name" value="IRON-SULFUR PROTEIN NUBPL"/>
    <property type="match status" value="1"/>
</dbReference>
<dbReference type="InterPro" id="IPR044304">
    <property type="entry name" value="NUBPL-like"/>
</dbReference>
<dbReference type="GO" id="GO:0005524">
    <property type="term" value="F:ATP binding"/>
    <property type="evidence" value="ECO:0007669"/>
    <property type="project" value="UniProtKB-UniRule"/>
</dbReference>
<comment type="subunit">
    <text evidence="8">Homodimer.</text>
</comment>
<dbReference type="AlphaFoldDB" id="A0A162SAY5"/>
<organism evidence="10 12">
    <name type="scientific">Ferroacidibacillus organovorans</name>
    <dbReference type="NCBI Taxonomy" id="1765683"/>
    <lineage>
        <taxon>Bacteria</taxon>
        <taxon>Bacillati</taxon>
        <taxon>Bacillota</taxon>
        <taxon>Bacilli</taxon>
        <taxon>Bacillales</taxon>
        <taxon>Alicyclobacillaceae</taxon>
        <taxon>Ferroacidibacillus</taxon>
    </lineage>
</organism>
<dbReference type="Gene3D" id="3.40.50.300">
    <property type="entry name" value="P-loop containing nucleotide triphosphate hydrolases"/>
    <property type="match status" value="1"/>
</dbReference>
<evidence type="ECO:0000313" key="12">
    <source>
        <dbReference type="Proteomes" id="UP000077421"/>
    </source>
</evidence>
<evidence type="ECO:0000313" key="13">
    <source>
        <dbReference type="Proteomes" id="UP000190229"/>
    </source>
</evidence>
<keyword evidence="7 8" id="KW-0411">Iron-sulfur</keyword>
<protein>
    <recommendedName>
        <fullName evidence="8">Iron-sulfur cluster carrier protein</fullName>
    </recommendedName>
</protein>
<gene>
    <name evidence="10" type="ORF">AYW79_03500</name>
    <name evidence="11" type="ORF">B2M26_03740</name>
</gene>
<dbReference type="SUPFAM" id="SSF117916">
    <property type="entry name" value="Fe-S cluster assembly (FSCA) domain-like"/>
    <property type="match status" value="1"/>
</dbReference>
<feature type="domain" description="MIP18 family-like" evidence="9">
    <location>
        <begin position="7"/>
        <end position="78"/>
    </location>
</feature>
<evidence type="ECO:0000313" key="10">
    <source>
        <dbReference type="EMBL" id="OAG94832.1"/>
    </source>
</evidence>
<dbReference type="Pfam" id="PF01883">
    <property type="entry name" value="FeS_assembly_P"/>
    <property type="match status" value="1"/>
</dbReference>
<dbReference type="Proteomes" id="UP000190229">
    <property type="component" value="Unassembled WGS sequence"/>
</dbReference>
<dbReference type="InterPro" id="IPR027417">
    <property type="entry name" value="P-loop_NTPase"/>
</dbReference>
<dbReference type="Gene3D" id="3.30.300.130">
    <property type="entry name" value="Fe-S cluster assembly (FSCA)"/>
    <property type="match status" value="1"/>
</dbReference>
<evidence type="ECO:0000256" key="5">
    <source>
        <dbReference type="ARBA" id="ARBA00022840"/>
    </source>
</evidence>
<evidence type="ECO:0000313" key="11">
    <source>
        <dbReference type="EMBL" id="OPG17024.1"/>
    </source>
</evidence>
<evidence type="ECO:0000256" key="1">
    <source>
        <dbReference type="ARBA" id="ARBA00007352"/>
    </source>
</evidence>
<keyword evidence="4 8" id="KW-0547">Nucleotide-binding</keyword>
<keyword evidence="3 8" id="KW-0479">Metal-binding</keyword>
<dbReference type="GO" id="GO:0016226">
    <property type="term" value="P:iron-sulfur cluster assembly"/>
    <property type="evidence" value="ECO:0007669"/>
    <property type="project" value="InterPro"/>
</dbReference>
<keyword evidence="8" id="KW-0378">Hydrolase</keyword>
<evidence type="ECO:0000256" key="2">
    <source>
        <dbReference type="ARBA" id="ARBA00008205"/>
    </source>
</evidence>
<dbReference type="HAMAP" id="MF_02040">
    <property type="entry name" value="Mrp_NBP35"/>
    <property type="match status" value="1"/>
</dbReference>
<dbReference type="InterPro" id="IPR034904">
    <property type="entry name" value="FSCA_dom_sf"/>
</dbReference>
<comment type="similarity">
    <text evidence="8">Belongs to the Mrp/NBP35 ATP-binding proteins family.</text>
</comment>
<dbReference type="GO" id="GO:0051539">
    <property type="term" value="F:4 iron, 4 sulfur cluster binding"/>
    <property type="evidence" value="ECO:0007669"/>
    <property type="project" value="TreeGrafter"/>
</dbReference>
<dbReference type="Proteomes" id="UP000077421">
    <property type="component" value="Unassembled WGS sequence"/>
</dbReference>
<evidence type="ECO:0000256" key="3">
    <source>
        <dbReference type="ARBA" id="ARBA00022723"/>
    </source>
</evidence>
<comment type="similarity">
    <text evidence="2">In the C-terminal section; belongs to the Mrp/NBP35 ATP-binding proteins family.</text>
</comment>
<feature type="binding site" evidence="8">
    <location>
        <begin position="123"/>
        <end position="130"/>
    </location>
    <ligand>
        <name>ATP</name>
        <dbReference type="ChEBI" id="CHEBI:30616"/>
    </ligand>
</feature>
<comment type="similarity">
    <text evidence="1">In the N-terminal section; belongs to the MIP18 family.</text>
</comment>
<dbReference type="PANTHER" id="PTHR42961:SF2">
    <property type="entry name" value="IRON-SULFUR PROTEIN NUBPL"/>
    <property type="match status" value="1"/>
</dbReference>
<evidence type="ECO:0000256" key="8">
    <source>
        <dbReference type="HAMAP-Rule" id="MF_02040"/>
    </source>
</evidence>